<accession>D2S869</accession>
<dbReference type="AlphaFoldDB" id="D2S869"/>
<proteinExistence type="predicted"/>
<dbReference type="eggNOG" id="ENOG502ZU4J">
    <property type="taxonomic scope" value="Bacteria"/>
</dbReference>
<protein>
    <submittedName>
        <fullName evidence="1">Uncharacterized protein</fullName>
    </submittedName>
</protein>
<keyword evidence="2" id="KW-1185">Reference proteome</keyword>
<dbReference type="Proteomes" id="UP000001382">
    <property type="component" value="Chromosome"/>
</dbReference>
<dbReference type="STRING" id="526225.Gobs_0721"/>
<name>D2S869_GEOOG</name>
<sequence>MAFERGEPDEYEVIWKTGHIDRFKAHQVSWPNNMNRILSYGNPNADKRSIVQFHGDINGEWKLLLSADEAELLSVKNLTQLKERP</sequence>
<dbReference type="EMBL" id="CP001867">
    <property type="protein sequence ID" value="ADB73491.1"/>
    <property type="molecule type" value="Genomic_DNA"/>
</dbReference>
<gene>
    <name evidence="1" type="ordered locus">Gobs_0721</name>
</gene>
<evidence type="ECO:0000313" key="2">
    <source>
        <dbReference type="Proteomes" id="UP000001382"/>
    </source>
</evidence>
<dbReference type="HOGENOM" id="CLU_2507995_0_0_11"/>
<dbReference type="KEGG" id="gob:Gobs_0721"/>
<evidence type="ECO:0000313" key="1">
    <source>
        <dbReference type="EMBL" id="ADB73491.1"/>
    </source>
</evidence>
<dbReference type="RefSeq" id="WP_012946932.1">
    <property type="nucleotide sequence ID" value="NC_013757.1"/>
</dbReference>
<dbReference type="OrthoDB" id="3542710at2"/>
<reference evidence="2" key="2">
    <citation type="submission" date="2010-01" db="EMBL/GenBank/DDBJ databases">
        <title>The complete genome of Geodermatophilus obscurus DSM 43160.</title>
        <authorList>
            <consortium name="US DOE Joint Genome Institute (JGI-PGF)"/>
            <person name="Lucas S."/>
            <person name="Copeland A."/>
            <person name="Lapidus A."/>
            <person name="Glavina del Rio T."/>
            <person name="Dalin E."/>
            <person name="Tice H."/>
            <person name="Bruce D."/>
            <person name="Goodwin L."/>
            <person name="Pitluck S."/>
            <person name="Kyrpides N."/>
            <person name="Mavromatis K."/>
            <person name="Ivanova N."/>
            <person name="Munk A.C."/>
            <person name="Brettin T."/>
            <person name="Detter J.C."/>
            <person name="Han C."/>
            <person name="Larimer F."/>
            <person name="Land M."/>
            <person name="Hauser L."/>
            <person name="Markowitz V."/>
            <person name="Cheng J.-F."/>
            <person name="Hugenholtz P."/>
            <person name="Woyke T."/>
            <person name="Wu D."/>
            <person name="Jando M."/>
            <person name="Schneider S."/>
            <person name="Klenk H.-P."/>
            <person name="Eisen J.A."/>
        </authorList>
    </citation>
    <scope>NUCLEOTIDE SEQUENCE [LARGE SCALE GENOMIC DNA]</scope>
    <source>
        <strain evidence="2">ATCC 25078 / DSM 43160 / JCM 3152 / KCC A-0152 / KCTC 9177 / NBRC 13315 / NRRL B-3577 / G-20</strain>
    </source>
</reference>
<reference evidence="1 2" key="1">
    <citation type="journal article" date="2010" name="Stand. Genomic Sci.">
        <title>Complete genome sequence of Geodermatophilus obscurus type strain (G-20).</title>
        <authorList>
            <person name="Ivanova N."/>
            <person name="Sikorski J."/>
            <person name="Jando M."/>
            <person name="Munk C."/>
            <person name="Lapidus A."/>
            <person name="Glavina Del Rio T."/>
            <person name="Copeland A."/>
            <person name="Tice H."/>
            <person name="Cheng J.-F."/>
            <person name="Lucas S."/>
            <person name="Chen F."/>
            <person name="Nolan M."/>
            <person name="Bruce D."/>
            <person name="Goodwin L."/>
            <person name="Pitluck S."/>
            <person name="Mavromatis K."/>
            <person name="Mikhailova N."/>
            <person name="Pati A."/>
            <person name="Chen A."/>
            <person name="Palaniappan K."/>
            <person name="Land M."/>
            <person name="Hauser L."/>
            <person name="Chang Y.-J."/>
            <person name="Jeffries C.D."/>
            <person name="Meincke L."/>
            <person name="Brettin T."/>
            <person name="Detter J.C."/>
            <person name="Detter J.C."/>
            <person name="Rohde M."/>
            <person name="Goeker M."/>
            <person name="Bristow J."/>
            <person name="Eisen J.A."/>
            <person name="Markowitz V."/>
            <person name="Hugenholtz P."/>
            <person name="Kyrpides N.C."/>
            <person name="Klenk H.-P."/>
        </authorList>
    </citation>
    <scope>NUCLEOTIDE SEQUENCE [LARGE SCALE GENOMIC DNA]</scope>
    <source>
        <strain evidence="2">ATCC 25078 / DSM 43160 / JCM 3152 / KCC A-0152 / KCTC 9177 / NBRC 13315 / NRRL B-3577 / G-20</strain>
    </source>
</reference>
<organism evidence="1 2">
    <name type="scientific">Geodermatophilus obscurus (strain ATCC 25078 / DSM 43160 / JCM 3152 / CCUG 61914 / KCC A-0152 / KCTC 9177 / NBRC 13315 / NRRL B-3577 / G-20)</name>
    <dbReference type="NCBI Taxonomy" id="526225"/>
    <lineage>
        <taxon>Bacteria</taxon>
        <taxon>Bacillati</taxon>
        <taxon>Actinomycetota</taxon>
        <taxon>Actinomycetes</taxon>
        <taxon>Geodermatophilales</taxon>
        <taxon>Geodermatophilaceae</taxon>
        <taxon>Geodermatophilus</taxon>
    </lineage>
</organism>